<dbReference type="AlphaFoldDB" id="A0A0R2BNS8"/>
<reference evidence="1 2" key="1">
    <citation type="journal article" date="2015" name="Genome Announc.">
        <title>Expanding the biotechnology potential of lactobacilli through comparative genomics of 213 strains and associated genera.</title>
        <authorList>
            <person name="Sun Z."/>
            <person name="Harris H.M."/>
            <person name="McCann A."/>
            <person name="Guo C."/>
            <person name="Argimon S."/>
            <person name="Zhang W."/>
            <person name="Yang X."/>
            <person name="Jeffery I.B."/>
            <person name="Cooney J.C."/>
            <person name="Kagawa T.F."/>
            <person name="Liu W."/>
            <person name="Song Y."/>
            <person name="Salvetti E."/>
            <person name="Wrobel A."/>
            <person name="Rasinkangas P."/>
            <person name="Parkhill J."/>
            <person name="Rea M.C."/>
            <person name="O'Sullivan O."/>
            <person name="Ritari J."/>
            <person name="Douillard F.P."/>
            <person name="Paul Ross R."/>
            <person name="Yang R."/>
            <person name="Briner A.E."/>
            <person name="Felis G.E."/>
            <person name="de Vos W.M."/>
            <person name="Barrangou R."/>
            <person name="Klaenhammer T.R."/>
            <person name="Caufield P.W."/>
            <person name="Cui Y."/>
            <person name="Zhang H."/>
            <person name="O'Toole P.W."/>
        </authorList>
    </citation>
    <scope>NUCLEOTIDE SEQUENCE [LARGE SCALE GENOMIC DNA]</scope>
    <source>
        <strain evidence="1 2">DSM 20515</strain>
    </source>
</reference>
<dbReference type="EMBL" id="AYYR01000013">
    <property type="protein sequence ID" value="KRM77132.1"/>
    <property type="molecule type" value="Genomic_DNA"/>
</dbReference>
<sequence length="280" mass="31795">MRKRLWVIGLTILITMLGFSQFTDGKQASVKSRRTAVATLYIHGHHADPGAMNFLMASAAWQDNAHFVVTATVSPQGQVQLSGKWPAGTQHPLVKVLFDNNHTRNYRLLRVWLHNVLVALHHRYGIRRFNVVAHSLGNAAVMNYELANSDKRGLPKLQKYVAIAGNFDGIPGCHKNQHPNYIMADGLPHWRAPWYKFAYRHRGQFNMHQASVLNIYGNLRNGTDSDGKILNASTKSLKPLIKGHVGHYQAKEFVGENVQHRRLRENPRVANRVDKFLFNE</sequence>
<dbReference type="Proteomes" id="UP000051845">
    <property type="component" value="Unassembled WGS sequence"/>
</dbReference>
<name>A0A0R2BNS8_SECCO</name>
<dbReference type="InterPro" id="IPR029058">
    <property type="entry name" value="AB_hydrolase_fold"/>
</dbReference>
<dbReference type="GO" id="GO:0016787">
    <property type="term" value="F:hydrolase activity"/>
    <property type="evidence" value="ECO:0007669"/>
    <property type="project" value="UniProtKB-KW"/>
</dbReference>
<organism evidence="1 2">
    <name type="scientific">Secundilactobacillus collinoides DSM 20515 = JCM 1123</name>
    <dbReference type="NCBI Taxonomy" id="1423733"/>
    <lineage>
        <taxon>Bacteria</taxon>
        <taxon>Bacillati</taxon>
        <taxon>Bacillota</taxon>
        <taxon>Bacilli</taxon>
        <taxon>Lactobacillales</taxon>
        <taxon>Lactobacillaceae</taxon>
        <taxon>Secundilactobacillus</taxon>
    </lineage>
</organism>
<evidence type="ECO:0000313" key="2">
    <source>
        <dbReference type="Proteomes" id="UP000051845"/>
    </source>
</evidence>
<dbReference type="SUPFAM" id="SSF53474">
    <property type="entry name" value="alpha/beta-Hydrolases"/>
    <property type="match status" value="1"/>
</dbReference>
<keyword evidence="1" id="KW-0378">Hydrolase</keyword>
<comment type="caution">
    <text evidence="1">The sequence shown here is derived from an EMBL/GenBank/DDBJ whole genome shotgun (WGS) entry which is preliminary data.</text>
</comment>
<dbReference type="STRING" id="33960.TY91_14105"/>
<dbReference type="InterPro" id="IPR010315">
    <property type="entry name" value="DUF915_hydro-like"/>
</dbReference>
<dbReference type="Gene3D" id="3.40.50.1820">
    <property type="entry name" value="alpha/beta hydrolase"/>
    <property type="match status" value="1"/>
</dbReference>
<dbReference type="PATRIC" id="fig|1423733.4.peg.391"/>
<evidence type="ECO:0000313" key="1">
    <source>
        <dbReference type="EMBL" id="KRM77132.1"/>
    </source>
</evidence>
<protein>
    <submittedName>
        <fullName evidence="1">Putative cell surface hydrolase (Putative)</fullName>
    </submittedName>
</protein>
<proteinExistence type="predicted"/>
<accession>A0A0R2BNS8</accession>
<gene>
    <name evidence="1" type="ORF">FC82_GL000370</name>
</gene>
<dbReference type="RefSeq" id="WP_054761355.1">
    <property type="nucleotide sequence ID" value="NZ_AYYR01000013.1"/>
</dbReference>
<dbReference type="Pfam" id="PF06028">
    <property type="entry name" value="DUF915"/>
    <property type="match status" value="1"/>
</dbReference>